<reference evidence="1 2" key="1">
    <citation type="journal article" date="2020" name="ISME J.">
        <title>Uncovering the hidden diversity of litter-decomposition mechanisms in mushroom-forming fungi.</title>
        <authorList>
            <person name="Floudas D."/>
            <person name="Bentzer J."/>
            <person name="Ahren D."/>
            <person name="Johansson T."/>
            <person name="Persson P."/>
            <person name="Tunlid A."/>
        </authorList>
    </citation>
    <scope>NUCLEOTIDE SEQUENCE [LARGE SCALE GENOMIC DNA]</scope>
    <source>
        <strain evidence="1 2">CBS 406.79</strain>
    </source>
</reference>
<sequence length="504" mass="57157">MCGRNFALLPAATCMLSKGWSRSSLSFISILQSAASRAWTRRAEPNFYSTAVSSLDEKIAGSSSGPYSSREASAGGVRLPRIHHFHFDRITDEDVSFSDPGRCSEPVCWDDGGELGVPVARYPFRPRARKWVQPSKLPPATSRNVLYRNLVLLSCRVPPITLPQLIDYHALYPETHSTRSYNFLINMAIRTASFGSAQWLLESMERACIPRNLETYKLLIRWQIRTGAWDAAWRTLTEPGGGEAILQDMNKSGWPDFLWLEFFGSLKRKSLRRKGAVLVEGPKDSLVVYTKRYLQVMEKHGTLSLADARPRVVHSIVHALLRLGQNIHALRLAQTYFGHLPAHIGPEISLKCLEIIHVLIVFGSRARGRKKFREHRRILNSLLGLHSSFKPTPTTLYLLLGSLRGAIRCGALASGCLGSFKRRWGADIEDGKVRLRIASLGLKQGRLDITREMLSVTAKQNGSDEQRILRRPRFKRIFRGVGALWALEIRLRRRYRLIRRRRIT</sequence>
<keyword evidence="2" id="KW-1185">Reference proteome</keyword>
<dbReference type="Gene3D" id="1.25.40.10">
    <property type="entry name" value="Tetratricopeptide repeat domain"/>
    <property type="match status" value="1"/>
</dbReference>
<accession>A0A8H5M9J1</accession>
<gene>
    <name evidence="1" type="ORF">D9757_005354</name>
</gene>
<organism evidence="1 2">
    <name type="scientific">Collybiopsis confluens</name>
    <dbReference type="NCBI Taxonomy" id="2823264"/>
    <lineage>
        <taxon>Eukaryota</taxon>
        <taxon>Fungi</taxon>
        <taxon>Dikarya</taxon>
        <taxon>Basidiomycota</taxon>
        <taxon>Agaricomycotina</taxon>
        <taxon>Agaricomycetes</taxon>
        <taxon>Agaricomycetidae</taxon>
        <taxon>Agaricales</taxon>
        <taxon>Marasmiineae</taxon>
        <taxon>Omphalotaceae</taxon>
        <taxon>Collybiopsis</taxon>
    </lineage>
</organism>
<dbReference type="Proteomes" id="UP000518752">
    <property type="component" value="Unassembled WGS sequence"/>
</dbReference>
<evidence type="ECO:0000313" key="2">
    <source>
        <dbReference type="Proteomes" id="UP000518752"/>
    </source>
</evidence>
<dbReference type="InterPro" id="IPR011990">
    <property type="entry name" value="TPR-like_helical_dom_sf"/>
</dbReference>
<dbReference type="EMBL" id="JAACJN010000040">
    <property type="protein sequence ID" value="KAF5385506.1"/>
    <property type="molecule type" value="Genomic_DNA"/>
</dbReference>
<name>A0A8H5M9J1_9AGAR</name>
<dbReference type="OrthoDB" id="3149711at2759"/>
<proteinExistence type="predicted"/>
<evidence type="ECO:0000313" key="1">
    <source>
        <dbReference type="EMBL" id="KAF5385506.1"/>
    </source>
</evidence>
<protein>
    <submittedName>
        <fullName evidence="1">Uncharacterized protein</fullName>
    </submittedName>
</protein>
<dbReference type="AlphaFoldDB" id="A0A8H5M9J1"/>
<comment type="caution">
    <text evidence="1">The sequence shown here is derived from an EMBL/GenBank/DDBJ whole genome shotgun (WGS) entry which is preliminary data.</text>
</comment>